<dbReference type="InterPro" id="IPR016085">
    <property type="entry name" value="Protease_inh_B-barrel_dom"/>
</dbReference>
<organism evidence="9 10">
    <name type="scientific">Bartonella bovis m02</name>
    <dbReference type="NCBI Taxonomy" id="1094492"/>
    <lineage>
        <taxon>Bacteria</taxon>
        <taxon>Pseudomonadati</taxon>
        <taxon>Pseudomonadota</taxon>
        <taxon>Alphaproteobacteria</taxon>
        <taxon>Hyphomicrobiales</taxon>
        <taxon>Bartonellaceae</taxon>
        <taxon>Bartonella</taxon>
    </lineage>
</organism>
<protein>
    <submittedName>
        <fullName evidence="9">Outer membrane lipoprotein Omp19</fullName>
    </submittedName>
</protein>
<dbReference type="PATRIC" id="fig|1094492.3.peg.1461"/>
<sequence length="177" mass="19493">MIFSRISTFIALSAIIILSGCSTSRFRNNDSSNAREVVYPVQQMSEFVTAADLPESETSTSSIDEREYSRSEIQEASIELPSNTVDLFPASIAGVWNLSINGKVCRIATPQTKFGQGYRAGPLLCPKTFSGVKSWAVKGKKLYFYDDSGAAIATFYSTSGDYFEGRTFDNQPVFLSR</sequence>
<keyword evidence="6" id="KW-0998">Cell outer membrane</keyword>
<evidence type="ECO:0000259" key="8">
    <source>
        <dbReference type="Pfam" id="PF02974"/>
    </source>
</evidence>
<evidence type="ECO:0000313" key="10">
    <source>
        <dbReference type="Proteomes" id="UP000014026"/>
    </source>
</evidence>
<name>N6UBY0_9HYPH</name>
<dbReference type="EMBL" id="AGWB01000036">
    <property type="protein sequence ID" value="ENN90134.1"/>
    <property type="molecule type" value="Genomic_DNA"/>
</dbReference>
<dbReference type="PROSITE" id="PS51257">
    <property type="entry name" value="PROKAR_LIPOPROTEIN"/>
    <property type="match status" value="1"/>
</dbReference>
<evidence type="ECO:0000256" key="2">
    <source>
        <dbReference type="ARBA" id="ARBA00007138"/>
    </source>
</evidence>
<dbReference type="SUPFAM" id="SSF50882">
    <property type="entry name" value="beta-Barrel protease inhibitors"/>
    <property type="match status" value="1"/>
</dbReference>
<evidence type="ECO:0000256" key="6">
    <source>
        <dbReference type="ARBA" id="ARBA00023237"/>
    </source>
</evidence>
<feature type="domain" description="Alkaline proteinase inhibitor/ Outer membrane lipoprotein Omp19" evidence="8">
    <location>
        <begin position="89"/>
        <end position="177"/>
    </location>
</feature>
<proteinExistence type="inferred from homology"/>
<dbReference type="AlphaFoldDB" id="N6UBY0"/>
<dbReference type="Pfam" id="PF02974">
    <property type="entry name" value="Inh"/>
    <property type="match status" value="1"/>
</dbReference>
<dbReference type="Gene3D" id="2.40.128.10">
    <property type="match status" value="1"/>
</dbReference>
<dbReference type="InterPro" id="IPR021140">
    <property type="entry name" value="Inh/Omp19"/>
</dbReference>
<keyword evidence="7 9" id="KW-0449">Lipoprotein</keyword>
<keyword evidence="3" id="KW-0732">Signal</keyword>
<dbReference type="RefSeq" id="WP_010703074.1">
    <property type="nucleotide sequence ID" value="NZ_KB915626.1"/>
</dbReference>
<dbReference type="InterPro" id="IPR010571">
    <property type="entry name" value="OM_lipoprot_Omp19_bac"/>
</dbReference>
<evidence type="ECO:0000256" key="4">
    <source>
        <dbReference type="ARBA" id="ARBA00023136"/>
    </source>
</evidence>
<dbReference type="GO" id="GO:0004866">
    <property type="term" value="F:endopeptidase inhibitor activity"/>
    <property type="evidence" value="ECO:0007669"/>
    <property type="project" value="InterPro"/>
</dbReference>
<comment type="similarity">
    <text evidence="2">Belongs to the rhizobiaceae omp19 lipoprotein family.</text>
</comment>
<reference evidence="9 10" key="1">
    <citation type="journal article" date="2013" name="PLoS Genet.">
        <title>A gene transfer agent and a dynamic repertoire of secretion systems hold the keys to the explosive radiation of the emerging pathogen Bartonella.</title>
        <authorList>
            <person name="Guy L."/>
            <person name="Nystedt B."/>
            <person name="Toft C."/>
            <person name="Zaremba-Niedzwiedzka K."/>
            <person name="Berglund E.C."/>
            <person name="Granberg F."/>
            <person name="Naslund K."/>
            <person name="Eriksson A.S."/>
            <person name="Andersson S.G."/>
        </authorList>
    </citation>
    <scope>NUCLEOTIDE SEQUENCE [LARGE SCALE GENOMIC DNA]</scope>
    <source>
        <strain evidence="10">m02</strain>
    </source>
</reference>
<dbReference type="HOGENOM" id="CLU_103254_0_0_5"/>
<gene>
    <name evidence="9" type="primary">omp19</name>
    <name evidence="9" type="ORF">m02_13370</name>
</gene>
<keyword evidence="5" id="KW-0564">Palmitate</keyword>
<dbReference type="Proteomes" id="UP000014026">
    <property type="component" value="Unassembled WGS sequence"/>
</dbReference>
<dbReference type="PIRSF" id="PIRSF034005">
    <property type="entry name" value="OM_lipoprot_Omp19_bac"/>
    <property type="match status" value="1"/>
</dbReference>
<comment type="subcellular location">
    <subcellularLocation>
        <location evidence="1">Cell outer membrane</location>
        <topology evidence="1">Lipid-anchor</topology>
    </subcellularLocation>
</comment>
<keyword evidence="4" id="KW-0472">Membrane</keyword>
<evidence type="ECO:0000256" key="1">
    <source>
        <dbReference type="ARBA" id="ARBA00004459"/>
    </source>
</evidence>
<evidence type="ECO:0000256" key="7">
    <source>
        <dbReference type="ARBA" id="ARBA00023288"/>
    </source>
</evidence>
<evidence type="ECO:0000313" key="9">
    <source>
        <dbReference type="EMBL" id="ENN90134.1"/>
    </source>
</evidence>
<comment type="caution">
    <text evidence="9">The sequence shown here is derived from an EMBL/GenBank/DDBJ whole genome shotgun (WGS) entry which is preliminary data.</text>
</comment>
<accession>N6UBY0</accession>
<evidence type="ECO:0000256" key="3">
    <source>
        <dbReference type="ARBA" id="ARBA00022729"/>
    </source>
</evidence>
<evidence type="ECO:0000256" key="5">
    <source>
        <dbReference type="ARBA" id="ARBA00023139"/>
    </source>
</evidence>
<dbReference type="GO" id="GO:0009279">
    <property type="term" value="C:cell outer membrane"/>
    <property type="evidence" value="ECO:0007669"/>
    <property type="project" value="UniProtKB-SubCell"/>
</dbReference>